<keyword evidence="1" id="KW-0732">Signal</keyword>
<sequence length="101" mass="10964">MNALNFFSLFSIVLLLGCVNANTIPGRGIDCDKPCPRIYSPVCASNGVTYNSRCEFEVADCKKLTEDLVIIVKEGACIGGLGAATPRRFTICRQDQCNNNN</sequence>
<feature type="chain" id="PRO_5043371112" description="Kazal-like domain-containing protein" evidence="1">
    <location>
        <begin position="22"/>
        <end position="101"/>
    </location>
</feature>
<evidence type="ECO:0000313" key="4">
    <source>
        <dbReference type="Proteomes" id="UP001497497"/>
    </source>
</evidence>
<keyword evidence="4" id="KW-1185">Reference proteome</keyword>
<protein>
    <recommendedName>
        <fullName evidence="2">Kazal-like domain-containing protein</fullName>
    </recommendedName>
</protein>
<dbReference type="SUPFAM" id="SSF100895">
    <property type="entry name" value="Kazal-type serine protease inhibitors"/>
    <property type="match status" value="1"/>
</dbReference>
<proteinExistence type="predicted"/>
<name>A0AAV2HFJ9_LYMST</name>
<dbReference type="EMBL" id="CAXITT010000106">
    <property type="protein sequence ID" value="CAL1532106.1"/>
    <property type="molecule type" value="Genomic_DNA"/>
</dbReference>
<dbReference type="InterPro" id="IPR036058">
    <property type="entry name" value="Kazal_dom_sf"/>
</dbReference>
<dbReference type="CDD" id="cd00104">
    <property type="entry name" value="KAZAL_FS"/>
    <property type="match status" value="1"/>
</dbReference>
<accession>A0AAV2HFJ9</accession>
<dbReference type="Gene3D" id="3.30.60.30">
    <property type="match status" value="1"/>
</dbReference>
<organism evidence="3 4">
    <name type="scientific">Lymnaea stagnalis</name>
    <name type="common">Great pond snail</name>
    <name type="synonym">Helix stagnalis</name>
    <dbReference type="NCBI Taxonomy" id="6523"/>
    <lineage>
        <taxon>Eukaryota</taxon>
        <taxon>Metazoa</taxon>
        <taxon>Spiralia</taxon>
        <taxon>Lophotrochozoa</taxon>
        <taxon>Mollusca</taxon>
        <taxon>Gastropoda</taxon>
        <taxon>Heterobranchia</taxon>
        <taxon>Euthyneura</taxon>
        <taxon>Panpulmonata</taxon>
        <taxon>Hygrophila</taxon>
        <taxon>Lymnaeoidea</taxon>
        <taxon>Lymnaeidae</taxon>
        <taxon>Lymnaea</taxon>
    </lineage>
</organism>
<dbReference type="SMART" id="SM00280">
    <property type="entry name" value="KAZAL"/>
    <property type="match status" value="1"/>
</dbReference>
<comment type="caution">
    <text evidence="3">The sequence shown here is derived from an EMBL/GenBank/DDBJ whole genome shotgun (WGS) entry which is preliminary data.</text>
</comment>
<feature type="domain" description="Kazal-like" evidence="2">
    <location>
        <begin position="25"/>
        <end position="79"/>
    </location>
</feature>
<dbReference type="AlphaFoldDB" id="A0AAV2HFJ9"/>
<evidence type="ECO:0000259" key="2">
    <source>
        <dbReference type="PROSITE" id="PS51465"/>
    </source>
</evidence>
<dbReference type="Proteomes" id="UP001497497">
    <property type="component" value="Unassembled WGS sequence"/>
</dbReference>
<feature type="signal peptide" evidence="1">
    <location>
        <begin position="1"/>
        <end position="21"/>
    </location>
</feature>
<dbReference type="PROSITE" id="PS51465">
    <property type="entry name" value="KAZAL_2"/>
    <property type="match status" value="1"/>
</dbReference>
<evidence type="ECO:0000256" key="1">
    <source>
        <dbReference type="SAM" id="SignalP"/>
    </source>
</evidence>
<dbReference type="Pfam" id="PF07648">
    <property type="entry name" value="Kazal_2"/>
    <property type="match status" value="1"/>
</dbReference>
<reference evidence="3 4" key="1">
    <citation type="submission" date="2024-04" db="EMBL/GenBank/DDBJ databases">
        <authorList>
            <consortium name="Genoscope - CEA"/>
            <person name="William W."/>
        </authorList>
    </citation>
    <scope>NUCLEOTIDE SEQUENCE [LARGE SCALE GENOMIC DNA]</scope>
</reference>
<dbReference type="InterPro" id="IPR002350">
    <property type="entry name" value="Kazal_dom"/>
</dbReference>
<evidence type="ECO:0000313" key="3">
    <source>
        <dbReference type="EMBL" id="CAL1532106.1"/>
    </source>
</evidence>
<gene>
    <name evidence="3" type="ORF">GSLYS_00006185001</name>
</gene>